<sequence length="68" mass="7396">MILLAAALYLLGDNLNTILIDSIVHNSLNFHRTRIFGVIYGNTLLAPFNGGAGSDLRHLGSKTQFPDL</sequence>
<reference evidence="1" key="2">
    <citation type="submission" date="2013-05" db="EMBL/GenBank/DDBJ databases">
        <authorList>
            <person name="Carter J.-M."/>
            <person name="Baker S.C."/>
            <person name="Pink R."/>
            <person name="Carter D.R.F."/>
            <person name="Collins A."/>
            <person name="Tomlin J."/>
            <person name="Gibbs M."/>
            <person name="Breuker C.J."/>
        </authorList>
    </citation>
    <scope>NUCLEOTIDE SEQUENCE</scope>
    <source>
        <tissue evidence="1">Ovary</tissue>
    </source>
</reference>
<proteinExistence type="predicted"/>
<reference evidence="1" key="1">
    <citation type="journal article" date="2013" name="BMC Genomics">
        <title>Unscrambling butterfly oogenesis.</title>
        <authorList>
            <person name="Carter J.M."/>
            <person name="Baker S.C."/>
            <person name="Pink R."/>
            <person name="Carter D.R."/>
            <person name="Collins A."/>
            <person name="Tomlin J."/>
            <person name="Gibbs M."/>
            <person name="Breuker C.J."/>
        </authorList>
    </citation>
    <scope>NUCLEOTIDE SEQUENCE</scope>
    <source>
        <tissue evidence="1">Ovary</tissue>
    </source>
</reference>
<name>S4P8C2_9NEOP</name>
<dbReference type="AlphaFoldDB" id="S4P8C2"/>
<accession>S4P8C2</accession>
<dbReference type="EMBL" id="GAIX01009570">
    <property type="protein sequence ID" value="JAA82990.1"/>
    <property type="molecule type" value="Transcribed_RNA"/>
</dbReference>
<protein>
    <submittedName>
        <fullName evidence="1">Uncharacterized protein</fullName>
    </submittedName>
</protein>
<organism evidence="1">
    <name type="scientific">Pararge aegeria</name>
    <name type="common">speckled wood butterfly</name>
    <dbReference type="NCBI Taxonomy" id="116150"/>
    <lineage>
        <taxon>Eukaryota</taxon>
        <taxon>Metazoa</taxon>
        <taxon>Ecdysozoa</taxon>
        <taxon>Arthropoda</taxon>
        <taxon>Hexapoda</taxon>
        <taxon>Insecta</taxon>
        <taxon>Pterygota</taxon>
        <taxon>Neoptera</taxon>
        <taxon>Endopterygota</taxon>
        <taxon>Lepidoptera</taxon>
        <taxon>Glossata</taxon>
        <taxon>Ditrysia</taxon>
        <taxon>Papilionoidea</taxon>
        <taxon>Nymphalidae</taxon>
        <taxon>Satyrinae</taxon>
        <taxon>Satyrini</taxon>
        <taxon>Parargina</taxon>
        <taxon>Pararge</taxon>
    </lineage>
</organism>
<evidence type="ECO:0000313" key="1">
    <source>
        <dbReference type="EMBL" id="JAA82990.1"/>
    </source>
</evidence>